<evidence type="ECO:0000313" key="2">
    <source>
        <dbReference type="Proteomes" id="UP000076407"/>
    </source>
</evidence>
<reference evidence="1" key="1">
    <citation type="submission" date="2020-05" db="UniProtKB">
        <authorList>
            <consortium name="EnsemblMetazoa"/>
        </authorList>
    </citation>
    <scope>IDENTIFICATION</scope>
    <source>
        <strain evidence="1">SANGQUA</strain>
    </source>
</reference>
<sequence>HFFISLNTLLKHKVNFHNTFRIYHTGSSQAAGNLSTICIASVQQTLTCRSTHCMCVCADCLFT</sequence>
<protein>
    <submittedName>
        <fullName evidence="1">Uncharacterized protein</fullName>
    </submittedName>
</protein>
<dbReference type="AlphaFoldDB" id="A0A182XU60"/>
<dbReference type="EnsemblMetazoa" id="AQUA015341-RA">
    <property type="protein sequence ID" value="AQUA015341-PA"/>
    <property type="gene ID" value="AQUA015341"/>
</dbReference>
<evidence type="ECO:0000313" key="1">
    <source>
        <dbReference type="EnsemblMetazoa" id="AQUA015341-PA"/>
    </source>
</evidence>
<dbReference type="VEuPathDB" id="VectorBase:AQUA015341"/>
<proteinExistence type="predicted"/>
<name>A0A182XU60_ANOQN</name>
<organism evidence="1 2">
    <name type="scientific">Anopheles quadriannulatus</name>
    <name type="common">Mosquito</name>
    <dbReference type="NCBI Taxonomy" id="34691"/>
    <lineage>
        <taxon>Eukaryota</taxon>
        <taxon>Metazoa</taxon>
        <taxon>Ecdysozoa</taxon>
        <taxon>Arthropoda</taxon>
        <taxon>Hexapoda</taxon>
        <taxon>Insecta</taxon>
        <taxon>Pterygota</taxon>
        <taxon>Neoptera</taxon>
        <taxon>Endopterygota</taxon>
        <taxon>Diptera</taxon>
        <taxon>Nematocera</taxon>
        <taxon>Culicoidea</taxon>
        <taxon>Culicidae</taxon>
        <taxon>Anophelinae</taxon>
        <taxon>Anopheles</taxon>
    </lineage>
</organism>
<dbReference type="Proteomes" id="UP000076407">
    <property type="component" value="Unassembled WGS sequence"/>
</dbReference>
<accession>A0A182XU60</accession>
<keyword evidence="2" id="KW-1185">Reference proteome</keyword>